<name>A0A0V0T3U2_9BILA</name>
<reference evidence="1 2" key="1">
    <citation type="submission" date="2015-01" db="EMBL/GenBank/DDBJ databases">
        <title>Evolution of Trichinella species and genotypes.</title>
        <authorList>
            <person name="Korhonen P.K."/>
            <person name="Edoardo P."/>
            <person name="Giuseppe L.R."/>
            <person name="Gasser R.B."/>
        </authorList>
    </citation>
    <scope>NUCLEOTIDE SEQUENCE [LARGE SCALE GENOMIC DNA]</scope>
    <source>
        <strain evidence="1">ISS417</strain>
    </source>
</reference>
<comment type="caution">
    <text evidence="1">The sequence shown here is derived from an EMBL/GenBank/DDBJ whole genome shotgun (WGS) entry which is preliminary data.</text>
</comment>
<evidence type="ECO:0000313" key="2">
    <source>
        <dbReference type="Proteomes" id="UP000055048"/>
    </source>
</evidence>
<dbReference type="Proteomes" id="UP000055048">
    <property type="component" value="Unassembled WGS sequence"/>
</dbReference>
<organism evidence="1 2">
    <name type="scientific">Trichinella murrelli</name>
    <dbReference type="NCBI Taxonomy" id="144512"/>
    <lineage>
        <taxon>Eukaryota</taxon>
        <taxon>Metazoa</taxon>
        <taxon>Ecdysozoa</taxon>
        <taxon>Nematoda</taxon>
        <taxon>Enoplea</taxon>
        <taxon>Dorylaimia</taxon>
        <taxon>Trichinellida</taxon>
        <taxon>Trichinellidae</taxon>
        <taxon>Trichinella</taxon>
    </lineage>
</organism>
<evidence type="ECO:0000313" key="1">
    <source>
        <dbReference type="EMBL" id="KRX33693.1"/>
    </source>
</evidence>
<proteinExistence type="predicted"/>
<gene>
    <name evidence="1" type="ORF">T05_4230</name>
</gene>
<dbReference type="EMBL" id="JYDJ01000732">
    <property type="protein sequence ID" value="KRX33693.1"/>
    <property type="molecule type" value="Genomic_DNA"/>
</dbReference>
<dbReference type="AlphaFoldDB" id="A0A0V0T3U2"/>
<sequence length="182" mass="19943">MRTWYLSHDPVYSVEGEGRKCLAEFDDSGPYGRTSLNVLQEAGPTIHTDLLGESGCRRTLRWCIHRSKSGKRTDTHVDISGGTTLKVSACTDLQSCVSRLNCSHFLAMSTVTMHSQINRASAPREAGKEAGRPTVGVDGVQGVPSAQVGWQRALFAQCNLNGKWSAQGTGCHRKTMGNYWER</sequence>
<accession>A0A0V0T3U2</accession>
<keyword evidence="2" id="KW-1185">Reference proteome</keyword>
<protein>
    <submittedName>
        <fullName evidence="1">Uncharacterized protein</fullName>
    </submittedName>
</protein>